<keyword evidence="4" id="KW-0833">Ubl conjugation pathway</keyword>
<dbReference type="SMART" id="SM01246">
    <property type="entry name" value="Josephin"/>
    <property type="match status" value="1"/>
</dbReference>
<evidence type="ECO:0000256" key="7">
    <source>
        <dbReference type="SAM" id="MobiDB-lite"/>
    </source>
</evidence>
<reference evidence="9 10" key="1">
    <citation type="journal article" date="2022" name="Front. Cell. Infect. Microbiol.">
        <title>The Genomes of Two Strains of Taenia crassiceps the Animal Model for the Study of Human Cysticercosis.</title>
        <authorList>
            <person name="Bobes R.J."/>
            <person name="Estrada K."/>
            <person name="Rios-Valencia D.G."/>
            <person name="Calderon-Gallegos A."/>
            <person name="de la Torre P."/>
            <person name="Carrero J.C."/>
            <person name="Sanchez-Flores A."/>
            <person name="Laclette J.P."/>
        </authorList>
    </citation>
    <scope>NUCLEOTIDE SEQUENCE [LARGE SCALE GENOMIC DNA]</scope>
    <source>
        <strain evidence="9">WFUcys</strain>
    </source>
</reference>
<evidence type="ECO:0000256" key="4">
    <source>
        <dbReference type="ARBA" id="ARBA00022786"/>
    </source>
</evidence>
<dbReference type="InterPro" id="IPR006155">
    <property type="entry name" value="Josephin"/>
</dbReference>
<keyword evidence="5" id="KW-0378">Hydrolase</keyword>
<evidence type="ECO:0000256" key="1">
    <source>
        <dbReference type="ARBA" id="ARBA00000707"/>
    </source>
</evidence>
<evidence type="ECO:0000313" key="9">
    <source>
        <dbReference type="EMBL" id="KAL5107398.1"/>
    </source>
</evidence>
<dbReference type="InterPro" id="IPR040053">
    <property type="entry name" value="JOSD1/2"/>
</dbReference>
<dbReference type="PANTHER" id="PTHR13291">
    <property type="entry name" value="JOSEPHIN 1, 2"/>
    <property type="match status" value="1"/>
</dbReference>
<keyword evidence="3" id="KW-0645">Protease</keyword>
<dbReference type="EMBL" id="JAKROA010000004">
    <property type="protein sequence ID" value="KAL5107398.1"/>
    <property type="molecule type" value="Genomic_DNA"/>
</dbReference>
<proteinExistence type="predicted"/>
<dbReference type="Proteomes" id="UP001651158">
    <property type="component" value="Unassembled WGS sequence"/>
</dbReference>
<keyword evidence="10" id="KW-1185">Reference proteome</keyword>
<evidence type="ECO:0000313" key="10">
    <source>
        <dbReference type="Proteomes" id="UP001651158"/>
    </source>
</evidence>
<dbReference type="Gene3D" id="3.90.70.40">
    <property type="match status" value="1"/>
</dbReference>
<feature type="region of interest" description="Disordered" evidence="7">
    <location>
        <begin position="234"/>
        <end position="259"/>
    </location>
</feature>
<evidence type="ECO:0000256" key="2">
    <source>
        <dbReference type="ARBA" id="ARBA00012759"/>
    </source>
</evidence>
<feature type="domain" description="Josephin" evidence="8">
    <location>
        <begin position="50"/>
        <end position="234"/>
    </location>
</feature>
<accession>A0ABR4QCU1</accession>
<dbReference type="PANTHER" id="PTHR13291:SF0">
    <property type="entry name" value="JOSEPHIN-LIKE PROTEIN"/>
    <property type="match status" value="1"/>
</dbReference>
<organism evidence="9 10">
    <name type="scientific">Taenia crassiceps</name>
    <dbReference type="NCBI Taxonomy" id="6207"/>
    <lineage>
        <taxon>Eukaryota</taxon>
        <taxon>Metazoa</taxon>
        <taxon>Spiralia</taxon>
        <taxon>Lophotrochozoa</taxon>
        <taxon>Platyhelminthes</taxon>
        <taxon>Cestoda</taxon>
        <taxon>Eucestoda</taxon>
        <taxon>Cyclophyllidea</taxon>
        <taxon>Taeniidae</taxon>
        <taxon>Taenia</taxon>
    </lineage>
</organism>
<evidence type="ECO:0000259" key="8">
    <source>
        <dbReference type="PROSITE" id="PS50957"/>
    </source>
</evidence>
<dbReference type="EC" id="3.4.19.12" evidence="2"/>
<evidence type="ECO:0000256" key="6">
    <source>
        <dbReference type="PROSITE-ProRule" id="PRU00331"/>
    </source>
</evidence>
<protein>
    <recommendedName>
        <fullName evidence="2">ubiquitinyl hydrolase 1</fullName>
        <ecNumber evidence="2">3.4.19.12</ecNumber>
    </recommendedName>
</protein>
<gene>
    <name evidence="9" type="ORF">TcWFU_001803</name>
</gene>
<dbReference type="PROSITE" id="PS50957">
    <property type="entry name" value="JOSEPHIN"/>
    <property type="match status" value="1"/>
</dbReference>
<name>A0ABR4QCU1_9CEST</name>
<dbReference type="Pfam" id="PF02099">
    <property type="entry name" value="Josephin"/>
    <property type="match status" value="1"/>
</dbReference>
<comment type="caution">
    <text evidence="6">Lacks conserved residue(s) required for the propagation of feature annotation.</text>
</comment>
<evidence type="ECO:0000256" key="5">
    <source>
        <dbReference type="ARBA" id="ARBA00022801"/>
    </source>
</evidence>
<sequence length="259" mass="29374">MYRLNVEANIKVGQSANVVLLPFEEASDLSTPTRNACMPQMNREKNNGTHPPLYHQRQSLMLCAVHAINNVLQRDAVTKADLNRICEELAPDCSPLMNPHRNILGLGNFDANALIVALQQTGHDIVWFDKRTSLAEHRLDWDKIVGCILNARRKSLASVGGRHWVAFRGFPTSDADTVNYYDFDSKLRRPALVARSHAQFSEYIERRLKELPDSQLLFVVPKEVLSDRTWRLPPSPKPTVEEELVAEQRHSPHPVARTS</sequence>
<comment type="caution">
    <text evidence="9">The sequence shown here is derived from an EMBL/GenBank/DDBJ whole genome shotgun (WGS) entry which is preliminary data.</text>
</comment>
<comment type="catalytic activity">
    <reaction evidence="1">
        <text>Thiol-dependent hydrolysis of ester, thioester, amide, peptide and isopeptide bonds formed by the C-terminal Gly of ubiquitin (a 76-residue protein attached to proteins as an intracellular targeting signal).</text>
        <dbReference type="EC" id="3.4.19.12"/>
    </reaction>
</comment>
<evidence type="ECO:0000256" key="3">
    <source>
        <dbReference type="ARBA" id="ARBA00022670"/>
    </source>
</evidence>